<evidence type="ECO:0000313" key="1">
    <source>
        <dbReference type="EMBL" id="TCD95584.1"/>
    </source>
</evidence>
<name>A0A4R0SZZ7_BIFLL</name>
<sequence length="73" mass="8201">MVDIIQSAAIAALGAAVIILTATLKYAFDVIRTYLDASSEQNRAIDGLTRRINRMCAYLARMEQKETHDEKDR</sequence>
<dbReference type="EMBL" id="SHPX01000047">
    <property type="protein sequence ID" value="TCD95584.1"/>
    <property type="molecule type" value="Genomic_DNA"/>
</dbReference>
<protein>
    <submittedName>
        <fullName evidence="1">Uncharacterized protein</fullName>
    </submittedName>
</protein>
<comment type="caution">
    <text evidence="1">The sequence shown here is derived from an EMBL/GenBank/DDBJ whole genome shotgun (WGS) entry which is preliminary data.</text>
</comment>
<dbReference type="AlphaFoldDB" id="A0A4R0SZZ7"/>
<organism evidence="1 2">
    <name type="scientific">Bifidobacterium longum subsp. longum</name>
    <dbReference type="NCBI Taxonomy" id="1679"/>
    <lineage>
        <taxon>Bacteria</taxon>
        <taxon>Bacillati</taxon>
        <taxon>Actinomycetota</taxon>
        <taxon>Actinomycetes</taxon>
        <taxon>Bifidobacteriales</taxon>
        <taxon>Bifidobacteriaceae</taxon>
        <taxon>Bifidobacterium</taxon>
    </lineage>
</organism>
<gene>
    <name evidence="1" type="ORF">MCC10015_1943</name>
</gene>
<evidence type="ECO:0000313" key="2">
    <source>
        <dbReference type="Proteomes" id="UP000293441"/>
    </source>
</evidence>
<accession>A0A4R0SZZ7</accession>
<dbReference type="RefSeq" id="WP_065457077.1">
    <property type="nucleotide sequence ID" value="NZ_QCZM01000020.1"/>
</dbReference>
<proteinExistence type="predicted"/>
<dbReference type="Proteomes" id="UP000293441">
    <property type="component" value="Unassembled WGS sequence"/>
</dbReference>
<reference evidence="1 2" key="1">
    <citation type="journal article" date="2018" name="Sci. Rep.">
        <title>Genomic diversity and distribution of Bifidobacterium longum subsp. longum across the human lifespan.</title>
        <authorList>
            <person name="Odamaki T."/>
            <person name="Bottacini F."/>
            <person name="Kato K."/>
            <person name="Mitsuyama E."/>
            <person name="Yoshida K."/>
            <person name="Horigome A."/>
            <person name="Xiao J.Z."/>
            <person name="van Sinderen D."/>
        </authorList>
    </citation>
    <scope>NUCLEOTIDE SEQUENCE [LARGE SCALE GENOMIC DNA]</scope>
    <source>
        <strain evidence="1 2">MCC10015</strain>
    </source>
</reference>